<feature type="signal peptide" evidence="19">
    <location>
        <begin position="1"/>
        <end position="29"/>
    </location>
</feature>
<dbReference type="InterPro" id="IPR001245">
    <property type="entry name" value="Ser-Thr/Tyr_kinase_cat_dom"/>
</dbReference>
<evidence type="ECO:0000256" key="4">
    <source>
        <dbReference type="ARBA" id="ARBA00022527"/>
    </source>
</evidence>
<dbReference type="CDD" id="cd14066">
    <property type="entry name" value="STKc_IRAK"/>
    <property type="match status" value="2"/>
</dbReference>
<dbReference type="InterPro" id="IPR000719">
    <property type="entry name" value="Prot_kinase_dom"/>
</dbReference>
<feature type="region of interest" description="Disordered" evidence="17">
    <location>
        <begin position="1367"/>
        <end position="1390"/>
    </location>
</feature>
<comment type="subcellular location">
    <subcellularLocation>
        <location evidence="1">Membrane</location>
    </subcellularLocation>
</comment>
<evidence type="ECO:0000256" key="8">
    <source>
        <dbReference type="ARBA" id="ARBA00022729"/>
    </source>
</evidence>
<evidence type="ECO:0000256" key="10">
    <source>
        <dbReference type="ARBA" id="ARBA00022741"/>
    </source>
</evidence>
<keyword evidence="12 16" id="KW-0067">ATP-binding</keyword>
<dbReference type="FunFam" id="3.30.200.20:FF:000511">
    <property type="entry name" value="Leucine-rich receptor-like protein kinase family protein"/>
    <property type="match status" value="1"/>
</dbReference>
<feature type="transmembrane region" description="Helical" evidence="18">
    <location>
        <begin position="1329"/>
        <end position="1351"/>
    </location>
</feature>
<feature type="chain" id="PRO_5027031089" description="non-specific serine/threonine protein kinase" evidence="19">
    <location>
        <begin position="30"/>
        <end position="1756"/>
    </location>
</feature>
<dbReference type="InterPro" id="IPR003591">
    <property type="entry name" value="Leu-rich_rpt_typical-subtyp"/>
</dbReference>
<dbReference type="InterPro" id="IPR017441">
    <property type="entry name" value="Protein_kinase_ATP_BS"/>
</dbReference>
<dbReference type="SUPFAM" id="SSF52047">
    <property type="entry name" value="RNI-like"/>
    <property type="match status" value="1"/>
</dbReference>
<keyword evidence="5" id="KW-0433">Leucine-rich repeat</keyword>
<evidence type="ECO:0000256" key="19">
    <source>
        <dbReference type="SAM" id="SignalP"/>
    </source>
</evidence>
<dbReference type="EC" id="2.7.11.1" evidence="3"/>
<keyword evidence="4" id="KW-0723">Serine/threonine-protein kinase</keyword>
<dbReference type="EMBL" id="CAADRP010001597">
    <property type="protein sequence ID" value="VFU44150.1"/>
    <property type="molecule type" value="Genomic_DNA"/>
</dbReference>
<dbReference type="PROSITE" id="PS50011">
    <property type="entry name" value="PROTEIN_KINASE_DOM"/>
    <property type="match status" value="2"/>
</dbReference>
<keyword evidence="6" id="KW-0808">Transferase</keyword>
<dbReference type="SUPFAM" id="SSF56112">
    <property type="entry name" value="Protein kinase-like (PK-like)"/>
    <property type="match status" value="2"/>
</dbReference>
<keyword evidence="15" id="KW-0325">Glycoprotein</keyword>
<accession>A0A6N2LV01</accession>
<evidence type="ECO:0000256" key="16">
    <source>
        <dbReference type="PROSITE-ProRule" id="PRU10141"/>
    </source>
</evidence>
<dbReference type="GO" id="GO:0004674">
    <property type="term" value="F:protein serine/threonine kinase activity"/>
    <property type="evidence" value="ECO:0007669"/>
    <property type="project" value="UniProtKB-KW"/>
</dbReference>
<evidence type="ECO:0000256" key="7">
    <source>
        <dbReference type="ARBA" id="ARBA00022692"/>
    </source>
</evidence>
<evidence type="ECO:0000256" key="5">
    <source>
        <dbReference type="ARBA" id="ARBA00022614"/>
    </source>
</evidence>
<keyword evidence="14 18" id="KW-0472">Membrane</keyword>
<dbReference type="Gene3D" id="3.30.200.20">
    <property type="entry name" value="Phosphorylase Kinase, domain 1"/>
    <property type="match status" value="2"/>
</dbReference>
<evidence type="ECO:0000256" key="1">
    <source>
        <dbReference type="ARBA" id="ARBA00004370"/>
    </source>
</evidence>
<keyword evidence="8 19" id="KW-0732">Signal</keyword>
<feature type="binding site" evidence="16">
    <location>
        <position position="1456"/>
    </location>
    <ligand>
        <name>ATP</name>
        <dbReference type="ChEBI" id="CHEBI:30616"/>
    </ligand>
</feature>
<dbReference type="PANTHER" id="PTHR45974">
    <property type="entry name" value="RECEPTOR-LIKE PROTEIN 55"/>
    <property type="match status" value="1"/>
</dbReference>
<reference evidence="21" key="1">
    <citation type="submission" date="2019-03" db="EMBL/GenBank/DDBJ databases">
        <authorList>
            <person name="Mank J."/>
            <person name="Almeida P."/>
        </authorList>
    </citation>
    <scope>NUCLEOTIDE SEQUENCE</scope>
    <source>
        <strain evidence="21">78183</strain>
    </source>
</reference>
<dbReference type="Gene3D" id="1.10.510.10">
    <property type="entry name" value="Transferase(Phosphotransferase) domain 1"/>
    <property type="match status" value="2"/>
</dbReference>
<dbReference type="InterPro" id="IPR001611">
    <property type="entry name" value="Leu-rich_rpt"/>
</dbReference>
<evidence type="ECO:0000256" key="11">
    <source>
        <dbReference type="ARBA" id="ARBA00022777"/>
    </source>
</evidence>
<dbReference type="SUPFAM" id="SSF52058">
    <property type="entry name" value="L domain-like"/>
    <property type="match status" value="1"/>
</dbReference>
<dbReference type="InterPro" id="IPR008271">
    <property type="entry name" value="Ser/Thr_kinase_AS"/>
</dbReference>
<dbReference type="SUPFAM" id="SSF50985">
    <property type="entry name" value="RCC1/BLIP-II"/>
    <property type="match status" value="1"/>
</dbReference>
<dbReference type="InterPro" id="IPR009091">
    <property type="entry name" value="RCC1/BLIP-II"/>
</dbReference>
<evidence type="ECO:0000256" key="2">
    <source>
        <dbReference type="ARBA" id="ARBA00008684"/>
    </source>
</evidence>
<sequence>MAKTPVHSLQFISTVICLLSLSSFPPSLSLNVETQALLDFKSQLKDPLNVLGSWKESESPCEFSGITCDPLSGKVTAISFDNQSLSGVISPSISALESLMTLWLPSNAISGKLPDGLINCSKLKQLNLTGNKMVGVIPDLSSLRSLEILDLSENYFSGRFPTWVGNLTELLALGLGMNEYHVGEIPESIGNLKNLTWLFLADSCLRGEIPESIFELENLQTLDLSRNKISGQFPKSISKLRKLTKIELFYNNLTGEIPPELANLTLLQEFDVSSNQLYGKLPEGIGSLKSLTVFQCYQNNFSGEIPAGFGEMRHLIGFSLYQNNFSGEFPANFGRFSPLNSIDISENQFSGSFPRFLCESKQLQFLLALGNRFSGELPDSYAECKSLRRFRVNKNNLTGKIPEGVWAMPIASIIDFSDNDFTGEVSPEIRLSTILNQLILQNNRFSGQLPSELGKLMNLEKLYLNNNNFSGVIPSDIGSLQQLSSLHLEENSLTGSIPSDLGNCARVVDLNLASNSLSGRIPSTISLMSSLNSLDFSRNKLTGLIPEGLEKLKLSSIDLSENQLSGRVPSVLLTMGGDRAFVGNNELCVDESSKTITKSGINVCLGRQDQEKKFGDKLVLFSIIACVLVFVLTGMLLLSYRNFKNGQAEMKNDLEGKKEGDPSWKISSFHQLDIDSDEICDLEEDNLIGSGGTGKVYRLDLKKNRGAVAVKKLWKGDGLRFLEAEMEILGKIRHRNILKLYASLLKGGSSFLVFEYMPNGNLFQALHKRIKDWQPELDWNQRYKIALGAAKGIAYLHHDCSPPVLHRDIKSSNILLDEDNEPKIADFGVAKLAEISLKGYDNSSFTGTHGYIAPEMAYTIKVTEKSDVYSFGVVLLELVTGKKPIDEAYGEGKDIVYWVLNHLNDRENILEVLDEEVASESVREDMVKVLKIAVLCTTKLPNLRPNMREVVKMLVDADSSTYRSPDYSFDKNEKVPFPGSAGFLNSAFGEVPWVVHGSFGMIPDATKSFLNCSSFPSGIKIPSIPNTPFSAIVGGDGFLCGLISFPLFPATSTLVCWRFSADGTVISYKRIYQSLALSQLEAGNNLTCGLVNTTNRLECWPRKRFNTSSMNRNFSSMAVGEDFVCGLEYGNISCLGRYKAVVDHVPGGNYSAIAAGSRHACAINLTRGLHCWGRSFEGDTPPQGEFISMAVGDNRGCALRDNDTVVCWGQGDFSLPGRLRETQFSTIKAKGKVFCGVLKTNLSLFCWGNENFNSDSAVFEHVLPRPCRSACGPDDDIMEGSGRWCPPGQQVCQHCTAIPAAEPLPPPPPPLESHRERCRGRCEWSGKMIAFLAVGCFGSLVLLLVIGFFLYKHCKCRGCRVHDSGPLDGTGPGATVEQGGGPNQPHPRLTEEAPPVLEKRLSQLTSMGNAGNLEEFSLQALLEATVNFSHDRAIGTGSFGSVYHGTLDDGREVAIKRAETSNTASYAVGARRQEDKDSAFINELESLSRLHHKNLVRLLGFCEDNNERVLVYEYVHNGSLHDHLHKLETSPLMSWAARIKVALDAARGVEYLHKYAVPPIIHRDIKSSNILLDSTWTARVSDFGLSLMGPEDDTSHLSIHAAGTVGYIDPEYFRFRQLTTKSDVYSFGVVLLEILSGFKAIHKNENGVPRNVVDSVVPSIVHDEIHRVLDPRVPPPTPFEIEAVIYTGYLAADCVTLEGRVRPSMSDVVNSLERALEACLASPKSLSRSTTGDSTERFLTSRELGQHENLSFLSCA</sequence>
<dbReference type="PROSITE" id="PS00108">
    <property type="entry name" value="PROTEIN_KINASE_ST"/>
    <property type="match status" value="2"/>
</dbReference>
<dbReference type="FunFam" id="3.80.10.10:FF:000590">
    <property type="entry name" value="Leucine-rich receptor-like protein kinase family protein"/>
    <property type="match status" value="1"/>
</dbReference>
<feature type="transmembrane region" description="Helical" evidence="18">
    <location>
        <begin position="618"/>
        <end position="640"/>
    </location>
</feature>
<dbReference type="InterPro" id="IPR013210">
    <property type="entry name" value="LRR_N_plant-typ"/>
</dbReference>
<gene>
    <name evidence="21" type="ORF">SVIM_LOCUS269546</name>
</gene>
<evidence type="ECO:0000256" key="13">
    <source>
        <dbReference type="ARBA" id="ARBA00022989"/>
    </source>
</evidence>
<feature type="domain" description="Protein kinase" evidence="20">
    <location>
        <begin position="1428"/>
        <end position="1716"/>
    </location>
</feature>
<dbReference type="GO" id="GO:0005524">
    <property type="term" value="F:ATP binding"/>
    <property type="evidence" value="ECO:0007669"/>
    <property type="project" value="UniProtKB-UniRule"/>
</dbReference>
<dbReference type="SMART" id="SM00220">
    <property type="entry name" value="S_TKc"/>
    <property type="match status" value="2"/>
</dbReference>
<protein>
    <recommendedName>
        <fullName evidence="3">non-specific serine/threonine protein kinase</fullName>
        <ecNumber evidence="3">2.7.11.1</ecNumber>
    </recommendedName>
</protein>
<evidence type="ECO:0000259" key="20">
    <source>
        <dbReference type="PROSITE" id="PS50011"/>
    </source>
</evidence>
<dbReference type="InterPro" id="IPR032675">
    <property type="entry name" value="LRR_dom_sf"/>
</dbReference>
<dbReference type="FunFam" id="1.10.510.10:FF:000095">
    <property type="entry name" value="protein STRUBBELIG-RECEPTOR FAMILY 8"/>
    <property type="match status" value="1"/>
</dbReference>
<keyword evidence="13 18" id="KW-1133">Transmembrane helix</keyword>
<feature type="binding site" evidence="16">
    <location>
        <position position="712"/>
    </location>
    <ligand>
        <name>ATP</name>
        <dbReference type="ChEBI" id="CHEBI:30616"/>
    </ligand>
</feature>
<feature type="domain" description="Protein kinase" evidence="20">
    <location>
        <begin position="682"/>
        <end position="962"/>
    </location>
</feature>
<dbReference type="Pfam" id="PF07714">
    <property type="entry name" value="PK_Tyr_Ser-Thr"/>
    <property type="match status" value="1"/>
</dbReference>
<dbReference type="FunFam" id="3.80.10.10:FF:000215">
    <property type="entry name" value="Receptor-like protein kinase HSL1"/>
    <property type="match status" value="1"/>
</dbReference>
<evidence type="ECO:0000313" key="21">
    <source>
        <dbReference type="EMBL" id="VFU44150.1"/>
    </source>
</evidence>
<keyword evidence="7 18" id="KW-0812">Transmembrane</keyword>
<dbReference type="Gene3D" id="2.130.10.30">
    <property type="entry name" value="Regulator of chromosome condensation 1/beta-lactamase-inhibitor protein II"/>
    <property type="match status" value="1"/>
</dbReference>
<proteinExistence type="inferred from homology"/>
<evidence type="ECO:0000256" key="14">
    <source>
        <dbReference type="ARBA" id="ARBA00023136"/>
    </source>
</evidence>
<evidence type="ECO:0000256" key="9">
    <source>
        <dbReference type="ARBA" id="ARBA00022737"/>
    </source>
</evidence>
<organism evidence="21">
    <name type="scientific">Salix viminalis</name>
    <name type="common">Common osier</name>
    <name type="synonym">Basket willow</name>
    <dbReference type="NCBI Taxonomy" id="40686"/>
    <lineage>
        <taxon>Eukaryota</taxon>
        <taxon>Viridiplantae</taxon>
        <taxon>Streptophyta</taxon>
        <taxon>Embryophyta</taxon>
        <taxon>Tracheophyta</taxon>
        <taxon>Spermatophyta</taxon>
        <taxon>Magnoliopsida</taxon>
        <taxon>eudicotyledons</taxon>
        <taxon>Gunneridae</taxon>
        <taxon>Pentapetalae</taxon>
        <taxon>rosids</taxon>
        <taxon>fabids</taxon>
        <taxon>Malpighiales</taxon>
        <taxon>Salicaceae</taxon>
        <taxon>Saliceae</taxon>
        <taxon>Salix</taxon>
    </lineage>
</organism>
<feature type="compositionally biased region" description="Gly residues" evidence="17">
    <location>
        <begin position="1368"/>
        <end position="1382"/>
    </location>
</feature>
<dbReference type="Pfam" id="PF08263">
    <property type="entry name" value="LRRNT_2"/>
    <property type="match status" value="1"/>
</dbReference>
<name>A0A6N2LV01_SALVM</name>
<dbReference type="PANTHER" id="PTHR45974:SF260">
    <property type="entry name" value="PROTEIN KINASE DOMAIN-CONTAINING PROTEIN"/>
    <property type="match status" value="1"/>
</dbReference>
<dbReference type="FunFam" id="3.80.10.10:FF:000234">
    <property type="entry name" value="Probable inactive receptor kinase RLK902"/>
    <property type="match status" value="1"/>
</dbReference>
<evidence type="ECO:0000256" key="17">
    <source>
        <dbReference type="SAM" id="MobiDB-lite"/>
    </source>
</evidence>
<dbReference type="PROSITE" id="PS00107">
    <property type="entry name" value="PROTEIN_KINASE_ATP"/>
    <property type="match status" value="2"/>
</dbReference>
<keyword evidence="9" id="KW-0677">Repeat</keyword>
<keyword evidence="10 16" id="KW-0547">Nucleotide-binding</keyword>
<dbReference type="GO" id="GO:0016020">
    <property type="term" value="C:membrane"/>
    <property type="evidence" value="ECO:0007669"/>
    <property type="project" value="UniProtKB-SubCell"/>
</dbReference>
<evidence type="ECO:0000256" key="15">
    <source>
        <dbReference type="ARBA" id="ARBA00023180"/>
    </source>
</evidence>
<dbReference type="SMART" id="SM00369">
    <property type="entry name" value="LRR_TYP"/>
    <property type="match status" value="7"/>
</dbReference>
<evidence type="ECO:0000256" key="12">
    <source>
        <dbReference type="ARBA" id="ARBA00022840"/>
    </source>
</evidence>
<evidence type="ECO:0000256" key="6">
    <source>
        <dbReference type="ARBA" id="ARBA00022679"/>
    </source>
</evidence>
<keyword evidence="11" id="KW-0418">Kinase</keyword>
<dbReference type="InterPro" id="IPR011009">
    <property type="entry name" value="Kinase-like_dom_sf"/>
</dbReference>
<evidence type="ECO:0000256" key="18">
    <source>
        <dbReference type="SAM" id="Phobius"/>
    </source>
</evidence>
<dbReference type="Pfam" id="PF13540">
    <property type="entry name" value="RCC1_2"/>
    <property type="match status" value="2"/>
</dbReference>
<comment type="similarity">
    <text evidence="2">Belongs to the protein kinase superfamily. Ser/Thr protein kinase family.</text>
</comment>
<dbReference type="Pfam" id="PF13855">
    <property type="entry name" value="LRR_8"/>
    <property type="match status" value="2"/>
</dbReference>
<dbReference type="GO" id="GO:0042803">
    <property type="term" value="F:protein homodimerization activity"/>
    <property type="evidence" value="ECO:0007669"/>
    <property type="project" value="UniProtKB-ARBA"/>
</dbReference>
<dbReference type="Pfam" id="PF00069">
    <property type="entry name" value="Pkinase"/>
    <property type="match status" value="1"/>
</dbReference>
<dbReference type="Gene3D" id="3.80.10.10">
    <property type="entry name" value="Ribonuclease Inhibitor"/>
    <property type="match status" value="4"/>
</dbReference>
<dbReference type="FunFam" id="1.10.510.10:FF:000365">
    <property type="entry name" value="Leucine-rich repeat receptor-like serine/threonine-protein kinase At1g17230"/>
    <property type="match status" value="1"/>
</dbReference>
<evidence type="ECO:0000256" key="3">
    <source>
        <dbReference type="ARBA" id="ARBA00012513"/>
    </source>
</evidence>
<dbReference type="Pfam" id="PF00560">
    <property type="entry name" value="LRR_1"/>
    <property type="match status" value="3"/>
</dbReference>